<sequence length="214" mass="23482">MARFAAIVATLASTASAARMAEPALKKRGEVCETNEQCTADLLCMVGEANYTCRERHSKIAGEPCKAGAECVEGTRCVGNDQGRSCRPGLGGQLHKEVVPVLKRVLGTVSFGCLPAGLHWPPSLLHQGPHRQRKFGQEREQALEWGCLHLLQRQDVPPRKSAEPSRAKVHILRACETRRRLLVRVEQRQPGSGLLQGLLNLGPAENRRWDTGRG</sequence>
<accession>A0A812KNX7</accession>
<feature type="chain" id="PRO_5032853536" description="Dickkopf N-terminal cysteine-rich domain-containing protein" evidence="1">
    <location>
        <begin position="18"/>
        <end position="214"/>
    </location>
</feature>
<dbReference type="Proteomes" id="UP000604046">
    <property type="component" value="Unassembled WGS sequence"/>
</dbReference>
<evidence type="ECO:0000313" key="2">
    <source>
        <dbReference type="EMBL" id="CAE7227404.1"/>
    </source>
</evidence>
<name>A0A812KNX7_9DINO</name>
<dbReference type="EMBL" id="CAJNDS010000676">
    <property type="protein sequence ID" value="CAE7227404.1"/>
    <property type="molecule type" value="Genomic_DNA"/>
</dbReference>
<keyword evidence="1" id="KW-0732">Signal</keyword>
<evidence type="ECO:0000256" key="1">
    <source>
        <dbReference type="SAM" id="SignalP"/>
    </source>
</evidence>
<proteinExistence type="predicted"/>
<keyword evidence="3" id="KW-1185">Reference proteome</keyword>
<feature type="signal peptide" evidence="1">
    <location>
        <begin position="1"/>
        <end position="17"/>
    </location>
</feature>
<feature type="non-terminal residue" evidence="2">
    <location>
        <position position="1"/>
    </location>
</feature>
<comment type="caution">
    <text evidence="2">The sequence shown here is derived from an EMBL/GenBank/DDBJ whole genome shotgun (WGS) entry which is preliminary data.</text>
</comment>
<dbReference type="AlphaFoldDB" id="A0A812KNX7"/>
<evidence type="ECO:0008006" key="4">
    <source>
        <dbReference type="Google" id="ProtNLM"/>
    </source>
</evidence>
<organism evidence="2 3">
    <name type="scientific">Symbiodinium natans</name>
    <dbReference type="NCBI Taxonomy" id="878477"/>
    <lineage>
        <taxon>Eukaryota</taxon>
        <taxon>Sar</taxon>
        <taxon>Alveolata</taxon>
        <taxon>Dinophyceae</taxon>
        <taxon>Suessiales</taxon>
        <taxon>Symbiodiniaceae</taxon>
        <taxon>Symbiodinium</taxon>
    </lineage>
</organism>
<reference evidence="2" key="1">
    <citation type="submission" date="2021-02" db="EMBL/GenBank/DDBJ databases">
        <authorList>
            <person name="Dougan E. K."/>
            <person name="Rhodes N."/>
            <person name="Thang M."/>
            <person name="Chan C."/>
        </authorList>
    </citation>
    <scope>NUCLEOTIDE SEQUENCE</scope>
</reference>
<protein>
    <recommendedName>
        <fullName evidence="4">Dickkopf N-terminal cysteine-rich domain-containing protein</fullName>
    </recommendedName>
</protein>
<gene>
    <name evidence="2" type="ORF">SNAT2548_LOCUS8956</name>
</gene>
<evidence type="ECO:0000313" key="3">
    <source>
        <dbReference type="Proteomes" id="UP000604046"/>
    </source>
</evidence>